<comment type="caution">
    <text evidence="1">The sequence shown here is derived from an EMBL/GenBank/DDBJ whole genome shotgun (WGS) entry which is preliminary data.</text>
</comment>
<dbReference type="InterPro" id="IPR023430">
    <property type="entry name" value="Pept_HybD-like_dom_sf"/>
</dbReference>
<dbReference type="GO" id="GO:0006508">
    <property type="term" value="P:proteolysis"/>
    <property type="evidence" value="ECO:0007669"/>
    <property type="project" value="UniProtKB-KW"/>
</dbReference>
<dbReference type="Pfam" id="PF06866">
    <property type="entry name" value="DUF1256"/>
    <property type="match status" value="1"/>
</dbReference>
<keyword evidence="2" id="KW-1185">Reference proteome</keyword>
<protein>
    <submittedName>
        <fullName evidence="1">Spore protease YyaC</fullName>
    </submittedName>
</protein>
<evidence type="ECO:0000313" key="2">
    <source>
        <dbReference type="Proteomes" id="UP001596147"/>
    </source>
</evidence>
<sequence length="193" mass="21523">MQVKYDDQQCSENISKGIIDLLPIEVHRPLVVVCIGTDRSTGDSLGPLIGTFLEDANLNNFHIYGTLEDPVHAVNLTEKLEYIHNRYFDPFIIGIDACLGRYKNIGFVKLANGPVKPGAGVKKDLPEVGDIHITGIVNVSGYMEFFVLQNTRLNLVMKMAKQISSSIIKADMLYELARTKHLLTDKLNYKSAD</sequence>
<evidence type="ECO:0000313" key="1">
    <source>
        <dbReference type="EMBL" id="MFC5465791.1"/>
    </source>
</evidence>
<gene>
    <name evidence="1" type="primary">yyaC</name>
    <name evidence="1" type="ORF">ACFPM4_13640</name>
</gene>
<reference evidence="2" key="1">
    <citation type="journal article" date="2019" name="Int. J. Syst. Evol. Microbiol.">
        <title>The Global Catalogue of Microorganisms (GCM) 10K type strain sequencing project: providing services to taxonomists for standard genome sequencing and annotation.</title>
        <authorList>
            <consortium name="The Broad Institute Genomics Platform"/>
            <consortium name="The Broad Institute Genome Sequencing Center for Infectious Disease"/>
            <person name="Wu L."/>
            <person name="Ma J."/>
        </authorList>
    </citation>
    <scope>NUCLEOTIDE SEQUENCE [LARGE SCALE GENOMIC DNA]</scope>
    <source>
        <strain evidence="2">CGMCC 1.12237</strain>
    </source>
</reference>
<keyword evidence="1" id="KW-0645">Protease</keyword>
<name>A0ABW0LKJ4_9BACI</name>
<accession>A0ABW0LKJ4</accession>
<dbReference type="Proteomes" id="UP001596147">
    <property type="component" value="Unassembled WGS sequence"/>
</dbReference>
<proteinExistence type="predicted"/>
<dbReference type="GO" id="GO:0008233">
    <property type="term" value="F:peptidase activity"/>
    <property type="evidence" value="ECO:0007669"/>
    <property type="project" value="UniProtKB-KW"/>
</dbReference>
<organism evidence="1 2">
    <name type="scientific">Lederbergia graminis</name>
    <dbReference type="NCBI Taxonomy" id="735518"/>
    <lineage>
        <taxon>Bacteria</taxon>
        <taxon>Bacillati</taxon>
        <taxon>Bacillota</taxon>
        <taxon>Bacilli</taxon>
        <taxon>Bacillales</taxon>
        <taxon>Bacillaceae</taxon>
        <taxon>Lederbergia</taxon>
    </lineage>
</organism>
<dbReference type="EMBL" id="JBHSMC010000016">
    <property type="protein sequence ID" value="MFC5465791.1"/>
    <property type="molecule type" value="Genomic_DNA"/>
</dbReference>
<dbReference type="SUPFAM" id="SSF53163">
    <property type="entry name" value="HybD-like"/>
    <property type="match status" value="1"/>
</dbReference>
<dbReference type="RefSeq" id="WP_382352834.1">
    <property type="nucleotide sequence ID" value="NZ_JBHSMC010000016.1"/>
</dbReference>
<dbReference type="InterPro" id="IPR009665">
    <property type="entry name" value="YyaC"/>
</dbReference>
<dbReference type="NCBIfam" id="TIGR02841">
    <property type="entry name" value="spore_YyaC"/>
    <property type="match status" value="1"/>
</dbReference>
<keyword evidence="1" id="KW-0378">Hydrolase</keyword>